<evidence type="ECO:0000313" key="1">
    <source>
        <dbReference type="EMBL" id="MCV3290496.1"/>
    </source>
</evidence>
<organism evidence="1 2">
    <name type="scientific">Aeromonas media</name>
    <dbReference type="NCBI Taxonomy" id="651"/>
    <lineage>
        <taxon>Bacteria</taxon>
        <taxon>Pseudomonadati</taxon>
        <taxon>Pseudomonadota</taxon>
        <taxon>Gammaproteobacteria</taxon>
        <taxon>Aeromonadales</taxon>
        <taxon>Aeromonadaceae</taxon>
        <taxon>Aeromonas</taxon>
    </lineage>
</organism>
<gene>
    <name evidence="1" type="ORF">LZT28_20065</name>
</gene>
<dbReference type="RefSeq" id="WP_263686197.1">
    <property type="nucleotide sequence ID" value="NZ_JAJVCY010000059.1"/>
</dbReference>
<comment type="caution">
    <text evidence="1">The sequence shown here is derived from an EMBL/GenBank/DDBJ whole genome shotgun (WGS) entry which is preliminary data.</text>
</comment>
<dbReference type="Proteomes" id="UP001208651">
    <property type="component" value="Unassembled WGS sequence"/>
</dbReference>
<proteinExistence type="predicted"/>
<name>A0AAW5RSV9_AERME</name>
<dbReference type="EMBL" id="JAJVCY010000059">
    <property type="protein sequence ID" value="MCV3290496.1"/>
    <property type="molecule type" value="Genomic_DNA"/>
</dbReference>
<sequence length="402" mass="45906">MNSEELYRDTMGPYFYEFCHRLHALATMYSTTASTRVYFCRRAGVVLYELFRLFLKFNHINPSYDLYDFPVSRIAAIKAALAEDPMWGGHVCSIVFKNKTVRYLIEKLLSKQNEINTERYLSSFDSTILEAKITPGSVKQWLSADSKNEIDNSIVNYLNRQRECLAEHFSSLAGCNAIIVDSGLYGTVSEILSGLYPAVKCISGFVYLSNYNKINPSPHMSYAYGLMGSSTKAEYSVNHSAVLRHWHFIEKLLEPDNIDSVSEYSLRMEPIKLSMNHEQSLVADFFKSPSVYDISGVLATVNRVLSHPSSREVSIIYSSRRTDDASGESKHIIINHELEASIRKTDRLRRVNYGIVRRALWREGQIVTSYGLVGYIYNGIRYYIIKFRTAFLEKLISPIVGI</sequence>
<accession>A0AAW5RSV9</accession>
<reference evidence="1" key="1">
    <citation type="submission" date="2022-01" db="EMBL/GenBank/DDBJ databases">
        <title>Comparison of Fish pathogen Aeromonas spp.</title>
        <authorList>
            <person name="Dubey S."/>
            <person name="Sorum H."/>
            <person name="Munangandu H.M."/>
        </authorList>
    </citation>
    <scope>NUCLEOTIDE SEQUENCE</scope>
    <source>
        <strain evidence="1">SD/21-15</strain>
    </source>
</reference>
<evidence type="ECO:0000313" key="2">
    <source>
        <dbReference type="Proteomes" id="UP001208651"/>
    </source>
</evidence>
<dbReference type="AlphaFoldDB" id="A0AAW5RSV9"/>
<protein>
    <submittedName>
        <fullName evidence="1">Uncharacterized protein</fullName>
    </submittedName>
</protein>